<evidence type="ECO:0000256" key="1">
    <source>
        <dbReference type="ARBA" id="ARBA00007832"/>
    </source>
</evidence>
<feature type="chain" id="PRO_5045250521" description="Aerobactin siderophore biosynthesis IucA/IucC N-terminal domain-containing protein" evidence="2">
    <location>
        <begin position="19"/>
        <end position="388"/>
    </location>
</feature>
<evidence type="ECO:0000259" key="3">
    <source>
        <dbReference type="Pfam" id="PF04183"/>
    </source>
</evidence>
<reference evidence="5" key="1">
    <citation type="submission" date="2022-08" db="EMBL/GenBank/DDBJ databases">
        <title>Novel Bdellovibrio Species Isolated from Svalbard: Designation Bdellovibrio svalbardensis.</title>
        <authorList>
            <person name="Mitchell R.J."/>
            <person name="Choi S.Y."/>
        </authorList>
    </citation>
    <scope>NUCLEOTIDE SEQUENCE</scope>
    <source>
        <strain evidence="5">PAP01</strain>
    </source>
</reference>
<evidence type="ECO:0008006" key="7">
    <source>
        <dbReference type="Google" id="ProtNLM"/>
    </source>
</evidence>
<dbReference type="Gene3D" id="1.10.510.40">
    <property type="match status" value="1"/>
</dbReference>
<dbReference type="InterPro" id="IPR022770">
    <property type="entry name" value="IucA/IucC-like_C"/>
</dbReference>
<dbReference type="Pfam" id="PF06276">
    <property type="entry name" value="FhuF"/>
    <property type="match status" value="1"/>
</dbReference>
<gene>
    <name evidence="5" type="ORF">NWE73_09675</name>
</gene>
<dbReference type="Pfam" id="PF04183">
    <property type="entry name" value="IucA_IucC"/>
    <property type="match status" value="1"/>
</dbReference>
<organism evidence="5 6">
    <name type="scientific">Bdellovibrio svalbardensis</name>
    <dbReference type="NCBI Taxonomy" id="2972972"/>
    <lineage>
        <taxon>Bacteria</taxon>
        <taxon>Pseudomonadati</taxon>
        <taxon>Bdellovibrionota</taxon>
        <taxon>Bdellovibrionia</taxon>
        <taxon>Bdellovibrionales</taxon>
        <taxon>Pseudobdellovibrionaceae</taxon>
        <taxon>Bdellovibrio</taxon>
    </lineage>
</organism>
<dbReference type="PANTHER" id="PTHR34384:SF5">
    <property type="entry name" value="L-2,3-DIAMINOPROPANOATE--CITRATE LIGASE"/>
    <property type="match status" value="1"/>
</dbReference>
<dbReference type="EMBL" id="JANRMI010000002">
    <property type="protein sequence ID" value="MDG0816633.1"/>
    <property type="molecule type" value="Genomic_DNA"/>
</dbReference>
<comment type="caution">
    <text evidence="5">The sequence shown here is derived from an EMBL/GenBank/DDBJ whole genome shotgun (WGS) entry which is preliminary data.</text>
</comment>
<feature type="domain" description="Aerobactin siderophore biosynthesis IucA/IucC-like C-terminal" evidence="4">
    <location>
        <begin position="239"/>
        <end position="316"/>
    </location>
</feature>
<dbReference type="PANTHER" id="PTHR34384">
    <property type="entry name" value="L-2,3-DIAMINOPROPANOATE--CITRATE LIGASE"/>
    <property type="match status" value="1"/>
</dbReference>
<dbReference type="InterPro" id="IPR037455">
    <property type="entry name" value="LucA/IucC-like"/>
</dbReference>
<evidence type="ECO:0000256" key="2">
    <source>
        <dbReference type="SAM" id="SignalP"/>
    </source>
</evidence>
<comment type="similarity">
    <text evidence="1">Belongs to the IucA/IucC family.</text>
</comment>
<dbReference type="Proteomes" id="UP001152321">
    <property type="component" value="Unassembled WGS sequence"/>
</dbReference>
<dbReference type="RefSeq" id="WP_277578110.1">
    <property type="nucleotide sequence ID" value="NZ_JANRMI010000002.1"/>
</dbReference>
<keyword evidence="2" id="KW-0732">Signal</keyword>
<protein>
    <recommendedName>
        <fullName evidence="7">Aerobactin siderophore biosynthesis IucA/IucC N-terminal domain-containing protein</fullName>
    </recommendedName>
</protein>
<dbReference type="InterPro" id="IPR007310">
    <property type="entry name" value="Aerobactin_biosyn_IucA/IucC_N"/>
</dbReference>
<evidence type="ECO:0000313" key="6">
    <source>
        <dbReference type="Proteomes" id="UP001152321"/>
    </source>
</evidence>
<sequence length="388" mass="44206">MKLFFGLISFLFLSQAYADLERWQKWEVERNDLQLNSSIYHQLPSKAELSSYQTETLYVLEIDPGKVDFISAKSLKPEIFEKLKTADGKIKFYIHPKATELFKELISQGTLKEVSARPTTSPRTFFVDDLMVKVSLPQKINGAIRTVYPLQMSRATAINDLLSQASGFHFLPEPLAFYDKTPNSPFGFIVREIPATLVKGSNTLVPLLSYVAKHSDGSLLEKEAALRGVSAEHLVLQEILPSLLEAFIKGAQHGVALEMHQQNTLLEIDQSGKFTGRIFYRDLDGARVDFELRKKLGFKDETLLSQKDAAWIFDLENLQKMRSKKVPGSRPQEWSPVMETAFQTYLVGSSFDILKKKLKSLNFHPSFEQVIKREFKKTNTLSCQRIFL</sequence>
<feature type="signal peptide" evidence="2">
    <location>
        <begin position="1"/>
        <end position="18"/>
    </location>
</feature>
<evidence type="ECO:0000259" key="4">
    <source>
        <dbReference type="Pfam" id="PF06276"/>
    </source>
</evidence>
<name>A0ABT6DNC9_9BACT</name>
<accession>A0ABT6DNC9</accession>
<proteinExistence type="inferred from homology"/>
<feature type="domain" description="Aerobactin siderophore biosynthesis IucA/IucC N-terminal" evidence="3">
    <location>
        <begin position="100"/>
        <end position="209"/>
    </location>
</feature>
<keyword evidence="6" id="KW-1185">Reference proteome</keyword>
<evidence type="ECO:0000313" key="5">
    <source>
        <dbReference type="EMBL" id="MDG0816633.1"/>
    </source>
</evidence>